<dbReference type="InterPro" id="IPR000639">
    <property type="entry name" value="Epox_hydrolase-like"/>
</dbReference>
<reference evidence="3" key="1">
    <citation type="submission" date="2020-05" db="EMBL/GenBank/DDBJ databases">
        <title>Identification of trans-AT polyketide cluster in two marine bacteria, producers of a novel glutaramide-containing polyketide sesbanimide D and analogs.</title>
        <authorList>
            <person name="Kacar D."/>
            <person name="Rodriguez P."/>
            <person name="Canedo L."/>
            <person name="Gonzalez E."/>
            <person name="Galan B."/>
            <person name="De La Calle F."/>
            <person name="Garcia J.L."/>
        </authorList>
    </citation>
    <scope>NUCLEOTIDE SEQUENCE</scope>
    <source>
        <strain evidence="3">PHM038</strain>
    </source>
</reference>
<dbReference type="RefSeq" id="WP_190293198.1">
    <property type="nucleotide sequence ID" value="NZ_JABFCZ010000023.1"/>
</dbReference>
<organism evidence="3 4">
    <name type="scientific">Roseibium aggregatum</name>
    <dbReference type="NCBI Taxonomy" id="187304"/>
    <lineage>
        <taxon>Bacteria</taxon>
        <taxon>Pseudomonadati</taxon>
        <taxon>Pseudomonadota</taxon>
        <taxon>Alphaproteobacteria</taxon>
        <taxon>Hyphomicrobiales</taxon>
        <taxon>Stappiaceae</taxon>
        <taxon>Roseibium</taxon>
    </lineage>
</organism>
<dbReference type="AlphaFoldDB" id="A0A926P2S4"/>
<dbReference type="PRINTS" id="PR00412">
    <property type="entry name" value="EPOXHYDRLASE"/>
</dbReference>
<comment type="caution">
    <text evidence="3">The sequence shown here is derived from an EMBL/GenBank/DDBJ whole genome shotgun (WGS) entry which is preliminary data.</text>
</comment>
<dbReference type="InterPro" id="IPR050266">
    <property type="entry name" value="AB_hydrolase_sf"/>
</dbReference>
<dbReference type="Pfam" id="PF12697">
    <property type="entry name" value="Abhydrolase_6"/>
    <property type="match status" value="1"/>
</dbReference>
<proteinExistence type="predicted"/>
<dbReference type="PANTHER" id="PTHR43798">
    <property type="entry name" value="MONOACYLGLYCEROL LIPASE"/>
    <property type="match status" value="1"/>
</dbReference>
<dbReference type="GO" id="GO:0016787">
    <property type="term" value="F:hydrolase activity"/>
    <property type="evidence" value="ECO:0007669"/>
    <property type="project" value="UniProtKB-KW"/>
</dbReference>
<evidence type="ECO:0000313" key="3">
    <source>
        <dbReference type="EMBL" id="MBD1548508.1"/>
    </source>
</evidence>
<keyword evidence="1 3" id="KW-0378">Hydrolase</keyword>
<sequence length="257" mass="26587">MTTTMTAGMTIEQEGEGPAIILLHGLGATSNSFQPLMPALGGRRVVRPDLPGAGRSATPRGPIDVRLLVDTVLRAASDLGIAEADLVGHSFGSLIAQHVAQARPALARTLTLFGPILEPADAARERLKGRAQLARDEGMAVVADQVASAGLASGSDETNPAAVAFVRESHMRQDAEGFAKSCEALAGANRADATALKMPVLVVTGEEDAVGPPSVAHQLADEVGRGRAVILPGCGHWTPIEKPAECRRLISEFVGSA</sequence>
<protein>
    <submittedName>
        <fullName evidence="3">Alpha/beta fold hydrolase</fullName>
    </submittedName>
</protein>
<dbReference type="Gene3D" id="3.40.50.1820">
    <property type="entry name" value="alpha/beta hydrolase"/>
    <property type="match status" value="1"/>
</dbReference>
<evidence type="ECO:0000256" key="1">
    <source>
        <dbReference type="ARBA" id="ARBA00022801"/>
    </source>
</evidence>
<evidence type="ECO:0000313" key="4">
    <source>
        <dbReference type="Proteomes" id="UP000598467"/>
    </source>
</evidence>
<name>A0A926P2S4_9HYPH</name>
<dbReference type="PRINTS" id="PR00111">
    <property type="entry name" value="ABHYDROLASE"/>
</dbReference>
<dbReference type="Proteomes" id="UP000598467">
    <property type="component" value="Unassembled WGS sequence"/>
</dbReference>
<dbReference type="InterPro" id="IPR000073">
    <property type="entry name" value="AB_hydrolase_1"/>
</dbReference>
<gene>
    <name evidence="3" type="ORF">HK439_19775</name>
</gene>
<feature type="domain" description="AB hydrolase-1" evidence="2">
    <location>
        <begin position="20"/>
        <end position="247"/>
    </location>
</feature>
<accession>A0A926P2S4</accession>
<evidence type="ECO:0000259" key="2">
    <source>
        <dbReference type="Pfam" id="PF12697"/>
    </source>
</evidence>
<dbReference type="EMBL" id="JABFCZ010000023">
    <property type="protein sequence ID" value="MBD1548508.1"/>
    <property type="molecule type" value="Genomic_DNA"/>
</dbReference>
<dbReference type="InterPro" id="IPR029058">
    <property type="entry name" value="AB_hydrolase_fold"/>
</dbReference>
<dbReference type="SUPFAM" id="SSF53474">
    <property type="entry name" value="alpha/beta-Hydrolases"/>
    <property type="match status" value="1"/>
</dbReference>
<dbReference type="PANTHER" id="PTHR43798:SF31">
    <property type="entry name" value="AB HYDROLASE SUPERFAMILY PROTEIN YCLE"/>
    <property type="match status" value="1"/>
</dbReference>
<dbReference type="GO" id="GO:0016020">
    <property type="term" value="C:membrane"/>
    <property type="evidence" value="ECO:0007669"/>
    <property type="project" value="TreeGrafter"/>
</dbReference>